<dbReference type="Pfam" id="PF00535">
    <property type="entry name" value="Glycos_transf_2"/>
    <property type="match status" value="1"/>
</dbReference>
<dbReference type="Gene3D" id="3.90.550.10">
    <property type="entry name" value="Spore Coat Polysaccharide Biosynthesis Protein SpsA, Chain A"/>
    <property type="match status" value="1"/>
</dbReference>
<dbReference type="InterPro" id="IPR029044">
    <property type="entry name" value="Nucleotide-diphossugar_trans"/>
</dbReference>
<dbReference type="OrthoDB" id="9807674at2"/>
<dbReference type="Proteomes" id="UP000196368">
    <property type="component" value="Unassembled WGS sequence"/>
</dbReference>
<sequence>MTDFKFPLISVLVPVYNAEPFLVMCLDSIFAQTYPNFEVVCIDDASADKSADILEQYARKHPRMKLLKLPAHQSVAVVRNLLLQEAAGEYIAFIDADDSVHPEYLAHLYQAAQNTGADVVRCLYQLQDIRKNTLVPCEKKYKEFSHLLPPSTSLERLQAALDDSQVWLKLIKTSLLKEHKIGFIPHVLPEDISFEILLYQYSKKIVFLPEHLYVYRVGNANSVSSNRSLCAYGTLEAMVFLCGDLVQRHLVEKAFYEKIIGLTLHAVRRIRKYSFAPEYAVSKICREAFNQIEKFARYCGPVKKYKYQFMCQIARHLKDSHLSYLACIVR</sequence>
<comment type="caution">
    <text evidence="2">The sequence shown here is derived from an EMBL/GenBank/DDBJ whole genome shotgun (WGS) entry which is preliminary data.</text>
</comment>
<organism evidence="2 3">
    <name type="scientific">Candidatus Avelusimicrobium gallicola</name>
    <dbReference type="NCBI Taxonomy" id="2562704"/>
    <lineage>
        <taxon>Bacteria</taxon>
        <taxon>Pseudomonadati</taxon>
        <taxon>Elusimicrobiota</taxon>
        <taxon>Elusimicrobia</taxon>
        <taxon>Elusimicrobiales</taxon>
        <taxon>Elusimicrobiaceae</taxon>
        <taxon>Candidatus Avelusimicrobium</taxon>
    </lineage>
</organism>
<dbReference type="GO" id="GO:0016758">
    <property type="term" value="F:hexosyltransferase activity"/>
    <property type="evidence" value="ECO:0007669"/>
    <property type="project" value="UniProtKB-ARBA"/>
</dbReference>
<keyword evidence="3" id="KW-1185">Reference proteome</keyword>
<dbReference type="CDD" id="cd00761">
    <property type="entry name" value="Glyco_tranf_GTA_type"/>
    <property type="match status" value="1"/>
</dbReference>
<gene>
    <name evidence="2" type="ORF">B5F75_05280</name>
</gene>
<accession>A0A1Y4DCK0</accession>
<dbReference type="EMBL" id="NFJD01000003">
    <property type="protein sequence ID" value="OUO56605.1"/>
    <property type="molecule type" value="Genomic_DNA"/>
</dbReference>
<dbReference type="AlphaFoldDB" id="A0A1Y4DCK0"/>
<dbReference type="PANTHER" id="PTHR22916:SF3">
    <property type="entry name" value="UDP-GLCNAC:BETAGAL BETA-1,3-N-ACETYLGLUCOSAMINYLTRANSFERASE-LIKE PROTEIN 1"/>
    <property type="match status" value="1"/>
</dbReference>
<dbReference type="RefSeq" id="WP_087288692.1">
    <property type="nucleotide sequence ID" value="NZ_NFJD01000003.1"/>
</dbReference>
<dbReference type="InterPro" id="IPR001173">
    <property type="entry name" value="Glyco_trans_2-like"/>
</dbReference>
<feature type="domain" description="Glycosyltransferase 2-like" evidence="1">
    <location>
        <begin position="10"/>
        <end position="122"/>
    </location>
</feature>
<evidence type="ECO:0000259" key="1">
    <source>
        <dbReference type="Pfam" id="PF00535"/>
    </source>
</evidence>
<protein>
    <recommendedName>
        <fullName evidence="1">Glycosyltransferase 2-like domain-containing protein</fullName>
    </recommendedName>
</protein>
<name>A0A1Y4DCK0_9BACT</name>
<reference evidence="3" key="1">
    <citation type="submission" date="2017-04" db="EMBL/GenBank/DDBJ databases">
        <title>Function of individual gut microbiota members based on whole genome sequencing of pure cultures obtained from chicken caecum.</title>
        <authorList>
            <person name="Medvecky M."/>
            <person name="Cejkova D."/>
            <person name="Polansky O."/>
            <person name="Karasova D."/>
            <person name="Kubasova T."/>
            <person name="Cizek A."/>
            <person name="Rychlik I."/>
        </authorList>
    </citation>
    <scope>NUCLEOTIDE SEQUENCE [LARGE SCALE GENOMIC DNA]</scope>
    <source>
        <strain evidence="3">An273</strain>
    </source>
</reference>
<evidence type="ECO:0000313" key="3">
    <source>
        <dbReference type="Proteomes" id="UP000196368"/>
    </source>
</evidence>
<dbReference type="PANTHER" id="PTHR22916">
    <property type="entry name" value="GLYCOSYLTRANSFERASE"/>
    <property type="match status" value="1"/>
</dbReference>
<proteinExistence type="predicted"/>
<dbReference type="SUPFAM" id="SSF53448">
    <property type="entry name" value="Nucleotide-diphospho-sugar transferases"/>
    <property type="match status" value="1"/>
</dbReference>
<evidence type="ECO:0000313" key="2">
    <source>
        <dbReference type="EMBL" id="OUO56605.1"/>
    </source>
</evidence>